<dbReference type="RefSeq" id="WP_014101227.1">
    <property type="nucleotide sequence ID" value="NC_016025.1"/>
</dbReference>
<dbReference type="InterPro" id="IPR041527">
    <property type="entry name" value="YhcG_N"/>
</dbReference>
<dbReference type="EMBL" id="CP002515">
    <property type="protein sequence ID" value="AEP13489.1"/>
    <property type="molecule type" value="Genomic_DNA"/>
</dbReference>
<feature type="domain" description="YhcG PDDEXK nuclease" evidence="1">
    <location>
        <begin position="173"/>
        <end position="327"/>
    </location>
</feature>
<accession>G2LLS7</accession>
<keyword evidence="4" id="KW-1185">Reference proteome</keyword>
<evidence type="ECO:0000259" key="1">
    <source>
        <dbReference type="Pfam" id="PF06250"/>
    </source>
</evidence>
<name>G2LLS7_CHLTF</name>
<proteinExistence type="predicted"/>
<evidence type="ECO:0000259" key="2">
    <source>
        <dbReference type="Pfam" id="PF17761"/>
    </source>
</evidence>
<dbReference type="STRING" id="981222.Cabther_B0491"/>
<dbReference type="InterPro" id="IPR009362">
    <property type="entry name" value="YhcG_C"/>
</dbReference>
<dbReference type="OrthoDB" id="9801263at2"/>
<dbReference type="Pfam" id="PF06250">
    <property type="entry name" value="YhcG_C"/>
    <property type="match status" value="1"/>
</dbReference>
<sequence length="351" mass="40145">MAGEVLPTGYGELLENLKSRIRTARVQAALAVNRELVLLYWHIGKEILQKQQQEGWGAKVIERLADDLRREFPDMKGLSRANLFYMRAFAEAYPDREFVQQVAGQLPWFHNVTVLTKVKDPSERKWYLRACVEHGWSRAVLLHQIESGLYHRQGKALTNFARTLPAPQSELAQQLLKDPYNFDFLSTHDALLERDLHKKLVEHLRDFMVELGVGFAFVGSQVHLEVGGEDFYLDLLFYHLKLRCFVVVELKTTEFKPEYAGKLNFYLSAVDDLLRHPQNNPTVGILLCKERNRVVVEYALRDVSKPLGVAEYRLAQALPAELRGALPSVEELEAELAKLDEGNLEEQGYGG</sequence>
<dbReference type="AlphaFoldDB" id="G2LLS7"/>
<dbReference type="HOGENOM" id="CLU_046640_0_1_0"/>
<dbReference type="GO" id="GO:0003676">
    <property type="term" value="F:nucleic acid binding"/>
    <property type="evidence" value="ECO:0007669"/>
    <property type="project" value="InterPro"/>
</dbReference>
<dbReference type="PANTHER" id="PTHR30547:SF0">
    <property type="entry name" value="BLR8175 PROTEIN"/>
    <property type="match status" value="1"/>
</dbReference>
<protein>
    <submittedName>
        <fullName evidence="3">Uncharacterized conserved protein</fullName>
    </submittedName>
</protein>
<dbReference type="Pfam" id="PF17761">
    <property type="entry name" value="DUF1016_N"/>
    <property type="match status" value="1"/>
</dbReference>
<dbReference type="KEGG" id="ctm:Cabther_B0491"/>
<evidence type="ECO:0000313" key="3">
    <source>
        <dbReference type="EMBL" id="AEP13489.1"/>
    </source>
</evidence>
<gene>
    <name evidence="3" type="ordered locus">Cabther_B0491</name>
</gene>
<organism evidence="3 4">
    <name type="scientific">Chloracidobacterium thermophilum (strain B)</name>
    <dbReference type="NCBI Taxonomy" id="981222"/>
    <lineage>
        <taxon>Bacteria</taxon>
        <taxon>Pseudomonadati</taxon>
        <taxon>Acidobacteriota</taxon>
        <taxon>Terriglobia</taxon>
        <taxon>Terriglobales</taxon>
        <taxon>Acidobacteriaceae</taxon>
        <taxon>Chloracidobacterium</taxon>
    </lineage>
</organism>
<evidence type="ECO:0000313" key="4">
    <source>
        <dbReference type="Proteomes" id="UP000006791"/>
    </source>
</evidence>
<feature type="domain" description="YhcG N-terminal" evidence="2">
    <location>
        <begin position="17"/>
        <end position="152"/>
    </location>
</feature>
<dbReference type="PANTHER" id="PTHR30547">
    <property type="entry name" value="UNCHARACTERIZED PROTEIN YHCG-RELATED"/>
    <property type="match status" value="1"/>
</dbReference>
<dbReference type="InterPro" id="IPR011856">
    <property type="entry name" value="tRNA_endonuc-like_dom_sf"/>
</dbReference>
<dbReference type="InterPro" id="IPR053148">
    <property type="entry name" value="PD-DEXK-like_domain"/>
</dbReference>
<dbReference type="Proteomes" id="UP000006791">
    <property type="component" value="Chromosome 2"/>
</dbReference>
<reference evidence="3 4" key="1">
    <citation type="journal article" date="2012" name="Environ. Microbiol.">
        <title>Complete genome of Candidatus Chloracidobacterium thermophilum, a chlorophyll-based photoheterotroph belonging to the phylum Acidobacteria.</title>
        <authorList>
            <person name="Garcia Costas A.M."/>
            <person name="Liu Z."/>
            <person name="Tomsho L.P."/>
            <person name="Schuster S.C."/>
            <person name="Ward D.M."/>
            <person name="Bryant D.A."/>
        </authorList>
    </citation>
    <scope>NUCLEOTIDE SEQUENCE [LARGE SCALE GENOMIC DNA]</scope>
    <source>
        <strain evidence="3 4">B</strain>
    </source>
</reference>
<dbReference type="Gene3D" id="3.40.1350.10">
    <property type="match status" value="1"/>
</dbReference>